<feature type="non-terminal residue" evidence="2">
    <location>
        <position position="179"/>
    </location>
</feature>
<evidence type="ECO:0000256" key="1">
    <source>
        <dbReference type="SAM" id="MobiDB-lite"/>
    </source>
</evidence>
<organism evidence="2 3">
    <name type="scientific">Rotaria socialis</name>
    <dbReference type="NCBI Taxonomy" id="392032"/>
    <lineage>
        <taxon>Eukaryota</taxon>
        <taxon>Metazoa</taxon>
        <taxon>Spiralia</taxon>
        <taxon>Gnathifera</taxon>
        <taxon>Rotifera</taxon>
        <taxon>Eurotatoria</taxon>
        <taxon>Bdelloidea</taxon>
        <taxon>Philodinida</taxon>
        <taxon>Philodinidae</taxon>
        <taxon>Rotaria</taxon>
    </lineage>
</organism>
<feature type="non-terminal residue" evidence="2">
    <location>
        <position position="1"/>
    </location>
</feature>
<feature type="compositionally biased region" description="Basic and acidic residues" evidence="1">
    <location>
        <begin position="1"/>
        <end position="10"/>
    </location>
</feature>
<proteinExistence type="predicted"/>
<sequence>DPMDMFDRSDSICSSSPDSLLSSSHLREDDDDEEEEEEEEKAHAEIDKNNDEEEDADVTQWNDDFILRKTTSQNNRPTALLPPLPIALNLNLHDQVDFIDSSRSNSRCSNDSLHLSIGYHDQARIFIEDDEDHDDLSTSSDSNNNEDEVHFENDISNLDNIEDISLQINLDYHRSRSSS</sequence>
<protein>
    <submittedName>
        <fullName evidence="2">Uncharacterized protein</fullName>
    </submittedName>
</protein>
<dbReference type="AlphaFoldDB" id="A0A821NKT1"/>
<evidence type="ECO:0000313" key="2">
    <source>
        <dbReference type="EMBL" id="CAF4786529.1"/>
    </source>
</evidence>
<dbReference type="EMBL" id="CAJOBP010045507">
    <property type="protein sequence ID" value="CAF4786529.1"/>
    <property type="molecule type" value="Genomic_DNA"/>
</dbReference>
<reference evidence="2" key="1">
    <citation type="submission" date="2021-02" db="EMBL/GenBank/DDBJ databases">
        <authorList>
            <person name="Nowell W R."/>
        </authorList>
    </citation>
    <scope>NUCLEOTIDE SEQUENCE</scope>
</reference>
<evidence type="ECO:0000313" key="3">
    <source>
        <dbReference type="Proteomes" id="UP000663873"/>
    </source>
</evidence>
<feature type="compositionally biased region" description="Basic and acidic residues" evidence="1">
    <location>
        <begin position="40"/>
        <end position="49"/>
    </location>
</feature>
<accession>A0A821NKT1</accession>
<feature type="compositionally biased region" description="Acidic residues" evidence="1">
    <location>
        <begin position="29"/>
        <end position="39"/>
    </location>
</feature>
<name>A0A821NKT1_9BILA</name>
<gene>
    <name evidence="2" type="ORF">UJA718_LOCUS40629</name>
</gene>
<feature type="compositionally biased region" description="Low complexity" evidence="1">
    <location>
        <begin position="11"/>
        <end position="24"/>
    </location>
</feature>
<comment type="caution">
    <text evidence="2">The sequence shown here is derived from an EMBL/GenBank/DDBJ whole genome shotgun (WGS) entry which is preliminary data.</text>
</comment>
<keyword evidence="3" id="KW-1185">Reference proteome</keyword>
<feature type="region of interest" description="Disordered" evidence="1">
    <location>
        <begin position="1"/>
        <end position="59"/>
    </location>
</feature>
<dbReference type="Proteomes" id="UP000663873">
    <property type="component" value="Unassembled WGS sequence"/>
</dbReference>